<dbReference type="KEGG" id="palw:PSAL_003300"/>
<keyword evidence="2" id="KW-1185">Reference proteome</keyword>
<proteinExistence type="predicted"/>
<dbReference type="Proteomes" id="UP000283786">
    <property type="component" value="Chromosome"/>
</dbReference>
<accession>A0A418SK85</accession>
<dbReference type="EMBL" id="CP060436">
    <property type="protein sequence ID" value="QPM89120.1"/>
    <property type="molecule type" value="Genomic_DNA"/>
</dbReference>
<dbReference type="AlphaFoldDB" id="A0A418SK85"/>
<dbReference type="OrthoDB" id="8101296at2"/>
<protein>
    <submittedName>
        <fullName evidence="1">Uncharacterized protein</fullName>
    </submittedName>
</protein>
<sequence>MMEISLDTNMFPQLRDGVRARWAPVFFEPISGSYERFVVGVAAFNDQGFHLEWANQLDRLTCLYGPNARGAISAIQIAGEYLQEDLAKRAGRAIGEPDPAVSGIAFGDTREAEGSSLEGIAQSWMAALSSLYLSGMAQDSRSRELVEVAAETEGSGDRLPFLVCDYVKSKRVGFTNFFSADLRENRQRRAKRNSQEPVIDFSGSRLVANFGTLKVSSLPRSFELVKLRLWDLNTIQVRDHNSMAARNYEMILQRPAKDDPQVSDKQQNRLEEALKELEEQADDKHLRLRPLETYQQIGDHVLKAEAA</sequence>
<organism evidence="1 2">
    <name type="scientific">Pseudooceanicola algae</name>
    <dbReference type="NCBI Taxonomy" id="1537215"/>
    <lineage>
        <taxon>Bacteria</taxon>
        <taxon>Pseudomonadati</taxon>
        <taxon>Pseudomonadota</taxon>
        <taxon>Alphaproteobacteria</taxon>
        <taxon>Rhodobacterales</taxon>
        <taxon>Paracoccaceae</taxon>
        <taxon>Pseudooceanicola</taxon>
    </lineage>
</organism>
<evidence type="ECO:0000313" key="1">
    <source>
        <dbReference type="EMBL" id="QPM89120.1"/>
    </source>
</evidence>
<gene>
    <name evidence="1" type="ORF">PSAL_003300</name>
</gene>
<reference evidence="1 2" key="1">
    <citation type="submission" date="2020-08" db="EMBL/GenBank/DDBJ databases">
        <title>Genome sequence of Rhodobacteraceae bacterium Lw-13e.</title>
        <authorList>
            <person name="Poehlein A."/>
            <person name="Wolter L."/>
            <person name="Daniel R."/>
            <person name="Brinkhoff T."/>
        </authorList>
    </citation>
    <scope>NUCLEOTIDE SEQUENCE [LARGE SCALE GENOMIC DNA]</scope>
    <source>
        <strain evidence="1 2">Lw-13e</strain>
    </source>
</reference>
<name>A0A418SK85_9RHOB</name>
<evidence type="ECO:0000313" key="2">
    <source>
        <dbReference type="Proteomes" id="UP000283786"/>
    </source>
</evidence>